<evidence type="ECO:0000313" key="2">
    <source>
        <dbReference type="Proteomes" id="UP000197007"/>
    </source>
</evidence>
<evidence type="ECO:0008006" key="3">
    <source>
        <dbReference type="Google" id="ProtNLM"/>
    </source>
</evidence>
<dbReference type="AlphaFoldDB" id="A0A1Z4BSR7"/>
<dbReference type="InterPro" id="IPR035944">
    <property type="entry name" value="YfbM-like_sf"/>
</dbReference>
<accession>A0A1Z4BSR7</accession>
<dbReference type="Gene3D" id="3.40.1760.10">
    <property type="entry name" value="YfbM-like super family"/>
    <property type="match status" value="1"/>
</dbReference>
<gene>
    <name evidence="1" type="ORF">CBG49_15345</name>
</gene>
<dbReference type="Pfam" id="PF08974">
    <property type="entry name" value="DUF1877"/>
    <property type="match status" value="1"/>
</dbReference>
<dbReference type="KEGG" id="capn:CBG49_15345"/>
<reference evidence="2" key="1">
    <citation type="submission" date="2017-06" db="EMBL/GenBank/DDBJ databases">
        <title>Complete genome sequence of Capnocytophaga sp. KCOM 1579 (=ChDC OS43) isolated from a human refractory periapical abscess lesion.</title>
        <authorList>
            <person name="Kook J.-K."/>
            <person name="Park S.-N."/>
            <person name="Lim Y.K."/>
            <person name="Roh H."/>
        </authorList>
    </citation>
    <scope>NUCLEOTIDE SEQUENCE [LARGE SCALE GENOMIC DNA]</scope>
    <source>
        <strain evidence="2">ChDC OS43</strain>
    </source>
</reference>
<protein>
    <recommendedName>
        <fullName evidence="3">DUF1877 domain-containing protein</fullName>
    </recommendedName>
</protein>
<sequence length="176" mass="20994">MSFYIELVSIPKEDFEEMLKEPCWFREWKLGFSKENYSYIYTNDWEDIERMIVSYKPILRSKDIIHKTFHSGVFLGEDLTGDYSNWYYEYLTPDEVKELSAELANITEQELRKIFDADSMECANAFPLLEEEDTEVDPETDVERVFDYMMQEYEKVKEFYMATAKSGNAVISFRLS</sequence>
<dbReference type="EMBL" id="CP022022">
    <property type="protein sequence ID" value="ASF44361.1"/>
    <property type="molecule type" value="Genomic_DNA"/>
</dbReference>
<proteinExistence type="predicted"/>
<name>A0A1Z4BSR7_9FLAO</name>
<keyword evidence="2" id="KW-1185">Reference proteome</keyword>
<dbReference type="SUPFAM" id="SSF111069">
    <property type="entry name" value="Hypothetical protein yfbM"/>
    <property type="match status" value="1"/>
</dbReference>
<organism evidence="1 2">
    <name type="scientific">Capnocytophaga endodontalis</name>
    <dbReference type="NCBI Taxonomy" id="2708117"/>
    <lineage>
        <taxon>Bacteria</taxon>
        <taxon>Pseudomonadati</taxon>
        <taxon>Bacteroidota</taxon>
        <taxon>Flavobacteriia</taxon>
        <taxon>Flavobacteriales</taxon>
        <taxon>Flavobacteriaceae</taxon>
        <taxon>Capnocytophaga</taxon>
    </lineage>
</organism>
<dbReference type="Proteomes" id="UP000197007">
    <property type="component" value="Chromosome"/>
</dbReference>
<evidence type="ECO:0000313" key="1">
    <source>
        <dbReference type="EMBL" id="ASF44361.1"/>
    </source>
</evidence>
<dbReference type="InterPro" id="IPR015068">
    <property type="entry name" value="DUF1877"/>
</dbReference>